<dbReference type="PANTHER" id="PTHR41251">
    <property type="entry name" value="NON-HOMOLOGOUS END JOINING PROTEIN KU"/>
    <property type="match status" value="1"/>
</dbReference>
<organism evidence="5 6">
    <name type="scientific">Phragmitibacter flavus</name>
    <dbReference type="NCBI Taxonomy" id="2576071"/>
    <lineage>
        <taxon>Bacteria</taxon>
        <taxon>Pseudomonadati</taxon>
        <taxon>Verrucomicrobiota</taxon>
        <taxon>Verrucomicrobiia</taxon>
        <taxon>Verrucomicrobiales</taxon>
        <taxon>Verrucomicrobiaceae</taxon>
        <taxon>Phragmitibacter</taxon>
    </lineage>
</organism>
<keyword evidence="6" id="KW-1185">Reference proteome</keyword>
<proteinExistence type="inferred from homology"/>
<feature type="compositionally biased region" description="Basic residues" evidence="3">
    <location>
        <begin position="262"/>
        <end position="296"/>
    </location>
</feature>
<keyword evidence="2" id="KW-0227">DNA damage</keyword>
<dbReference type="HAMAP" id="MF_01875">
    <property type="entry name" value="Prokaryotic_Ku"/>
    <property type="match status" value="1"/>
</dbReference>
<dbReference type="InterPro" id="IPR009187">
    <property type="entry name" value="Prok_Ku"/>
</dbReference>
<dbReference type="CDD" id="cd00789">
    <property type="entry name" value="KU_like"/>
    <property type="match status" value="1"/>
</dbReference>
<dbReference type="Pfam" id="PF02735">
    <property type="entry name" value="Ku"/>
    <property type="match status" value="1"/>
</dbReference>
<gene>
    <name evidence="2" type="primary">ku</name>
    <name evidence="5" type="ORF">FEM03_00140</name>
</gene>
<evidence type="ECO:0000256" key="1">
    <source>
        <dbReference type="ARBA" id="ARBA00023125"/>
    </source>
</evidence>
<keyword evidence="2" id="KW-0233">DNA recombination</keyword>
<evidence type="ECO:0000256" key="2">
    <source>
        <dbReference type="HAMAP-Rule" id="MF_01875"/>
    </source>
</evidence>
<dbReference type="PIRSF" id="PIRSF006493">
    <property type="entry name" value="Prok_Ku"/>
    <property type="match status" value="1"/>
</dbReference>
<keyword evidence="2" id="KW-0234">DNA repair</keyword>
<name>A0A5R8KJN4_9BACT</name>
<dbReference type="AlphaFoldDB" id="A0A5R8KJN4"/>
<comment type="function">
    <text evidence="2">With LigD forms a non-homologous end joining (NHEJ) DNA repair enzyme, which repairs dsDNA breaks with reduced fidelity. Binds linear dsDNA with 5'- and 3'- overhangs but not closed circular dsDNA nor ssDNA. Recruits and stimulates the ligase activity of LigD.</text>
</comment>
<sequence length="296" mass="33356">MRAIWKGSISFGLVNIPIALFPATKTEDIKFRLLRDKDMSPVNYKRVAAADGKEVPWANIVKGYEHEKGSFVVLKDDDFKRVDIEATQTVDILSFVQLGDVNPVFFHKPYYMEPLKGADKAYVLLRDALRDSGKIGIAKVVIKTRQHLAAVKPQEEGLMLELMHYASELRDLDEFRQPKETQPSKRELDMAKALIKSMSDEWNPEGYQNEYRDALEEMIEEKIARGSKPAPKAKARKQPSNVIDLVAVLEESLRGSSSASAKTKKKTPAKKAAKKTTAKRTKKRAPAKKRSRTKAA</sequence>
<dbReference type="GO" id="GO:0003690">
    <property type="term" value="F:double-stranded DNA binding"/>
    <property type="evidence" value="ECO:0007669"/>
    <property type="project" value="UniProtKB-UniRule"/>
</dbReference>
<dbReference type="FunFam" id="2.40.290.10:FF:000004">
    <property type="entry name" value="Non-homologous end joining protein Ku"/>
    <property type="match status" value="1"/>
</dbReference>
<accession>A0A5R8KJN4</accession>
<dbReference type="SMART" id="SM00559">
    <property type="entry name" value="Ku78"/>
    <property type="match status" value="1"/>
</dbReference>
<dbReference type="EMBL" id="VAUV01000001">
    <property type="protein sequence ID" value="TLD72524.1"/>
    <property type="molecule type" value="Genomic_DNA"/>
</dbReference>
<dbReference type="InterPro" id="IPR006164">
    <property type="entry name" value="DNA_bd_Ku70/Ku80"/>
</dbReference>
<protein>
    <recommendedName>
        <fullName evidence="2">Non-homologous end joining protein Ku</fullName>
    </recommendedName>
</protein>
<evidence type="ECO:0000259" key="4">
    <source>
        <dbReference type="SMART" id="SM00559"/>
    </source>
</evidence>
<reference evidence="5 6" key="1">
    <citation type="submission" date="2019-05" db="EMBL/GenBank/DDBJ databases">
        <title>Verrucobacter flavum gen. nov., sp. nov. a new member of the family Verrucomicrobiaceae.</title>
        <authorList>
            <person name="Szuroczki S."/>
            <person name="Abbaszade G."/>
            <person name="Szabo A."/>
            <person name="Felfoldi T."/>
            <person name="Schumann P."/>
            <person name="Boka K."/>
            <person name="Keki Z."/>
            <person name="Toumi M."/>
            <person name="Toth E."/>
        </authorList>
    </citation>
    <scope>NUCLEOTIDE SEQUENCE [LARGE SCALE GENOMIC DNA]</scope>
    <source>
        <strain evidence="5 6">MG-N-17</strain>
    </source>
</reference>
<dbReference type="NCBIfam" id="TIGR02772">
    <property type="entry name" value="Ku_bact"/>
    <property type="match status" value="1"/>
</dbReference>
<comment type="subunit">
    <text evidence="2">Homodimer. Interacts with LigD.</text>
</comment>
<dbReference type="GO" id="GO:0006310">
    <property type="term" value="P:DNA recombination"/>
    <property type="evidence" value="ECO:0007669"/>
    <property type="project" value="UniProtKB-KW"/>
</dbReference>
<comment type="caution">
    <text evidence="5">The sequence shown here is derived from an EMBL/GenBank/DDBJ whole genome shotgun (WGS) entry which is preliminary data.</text>
</comment>
<dbReference type="GO" id="GO:0006303">
    <property type="term" value="P:double-strand break repair via nonhomologous end joining"/>
    <property type="evidence" value="ECO:0007669"/>
    <property type="project" value="UniProtKB-UniRule"/>
</dbReference>
<dbReference type="RefSeq" id="WP_138084148.1">
    <property type="nucleotide sequence ID" value="NZ_VAUV01000001.1"/>
</dbReference>
<dbReference type="InterPro" id="IPR016194">
    <property type="entry name" value="SPOC-like_C_dom_sf"/>
</dbReference>
<feature type="domain" description="Ku" evidence="4">
    <location>
        <begin position="52"/>
        <end position="181"/>
    </location>
</feature>
<dbReference type="Proteomes" id="UP000306196">
    <property type="component" value="Unassembled WGS sequence"/>
</dbReference>
<keyword evidence="1 2" id="KW-0238">DNA-binding</keyword>
<dbReference type="SUPFAM" id="SSF100939">
    <property type="entry name" value="SPOC domain-like"/>
    <property type="match status" value="1"/>
</dbReference>
<evidence type="ECO:0000256" key="3">
    <source>
        <dbReference type="SAM" id="MobiDB-lite"/>
    </source>
</evidence>
<feature type="region of interest" description="Disordered" evidence="3">
    <location>
        <begin position="253"/>
        <end position="296"/>
    </location>
</feature>
<dbReference type="Gene3D" id="2.40.290.10">
    <property type="match status" value="1"/>
</dbReference>
<dbReference type="PANTHER" id="PTHR41251:SF1">
    <property type="entry name" value="NON-HOMOLOGOUS END JOINING PROTEIN KU"/>
    <property type="match status" value="1"/>
</dbReference>
<dbReference type="OrthoDB" id="9795084at2"/>
<comment type="similarity">
    <text evidence="2">Belongs to the prokaryotic Ku family.</text>
</comment>
<evidence type="ECO:0000313" key="5">
    <source>
        <dbReference type="EMBL" id="TLD72524.1"/>
    </source>
</evidence>
<evidence type="ECO:0000313" key="6">
    <source>
        <dbReference type="Proteomes" id="UP000306196"/>
    </source>
</evidence>